<dbReference type="EMBL" id="KQ414593">
    <property type="protein sequence ID" value="KOC70172.1"/>
    <property type="molecule type" value="Genomic_DNA"/>
</dbReference>
<keyword evidence="3" id="KW-1185">Reference proteome</keyword>
<sequence length="471" mass="53051">MAPLVLVLCAIITSSTALIGHDCSGPTLNTTTFSIIDPIPCNSEDSSMSYKPTDIQLLQLADFDNIPVIQCRIEIDRTIYYCGMHSHVSVVHNGYHQYIQTTPREACQLLHSTGATLITQTAQITDIRPNSTTTHSLTLAGIIGPEGRCDGSTYADPYGTWTNVVVQALVKITLKSYIASVKLSDDKIILKSGQQCRWQSGHCLDNEDGFTYWETAPHDYCKFQNYDVLYDGKATKIIPEDRVDPTVYSTVAGDTTFALAKAGQLSLCGYTLIKMEHPKLFVLEVTAAGRFKTRKNTIPINNLDIFTYVNTKFVYVEKHIKSQMKNLYQNLMKQRCAMENQVIQNVLTLIHVAPEDVATSITKEPGYLAVPSGEVIHIIKCIPVACQTRRTEECYNELPVLYKNKSYYLTPKNRIITRHGTRRDCNDIMPPVPSDAEQYGKNPRRFVYDMDVPTNVIPRLAFFRVLVYFFL</sequence>
<evidence type="ECO:0000313" key="2">
    <source>
        <dbReference type="EMBL" id="KOC70172.1"/>
    </source>
</evidence>
<dbReference type="Proteomes" id="UP000053825">
    <property type="component" value="Unassembled WGS sequence"/>
</dbReference>
<evidence type="ECO:0000256" key="1">
    <source>
        <dbReference type="SAM" id="SignalP"/>
    </source>
</evidence>
<proteinExistence type="predicted"/>
<dbReference type="Pfam" id="PF24664">
    <property type="entry name" value="Monjiviricetes_fusion"/>
    <property type="match status" value="1"/>
</dbReference>
<feature type="chain" id="PRO_5005575276" description="Glycoprotein" evidence="1">
    <location>
        <begin position="18"/>
        <end position="471"/>
    </location>
</feature>
<feature type="signal peptide" evidence="1">
    <location>
        <begin position="1"/>
        <end position="17"/>
    </location>
</feature>
<protein>
    <recommendedName>
        <fullName evidence="4">Glycoprotein</fullName>
    </recommendedName>
</protein>
<organism evidence="2 3">
    <name type="scientific">Habropoda laboriosa</name>
    <dbReference type="NCBI Taxonomy" id="597456"/>
    <lineage>
        <taxon>Eukaryota</taxon>
        <taxon>Metazoa</taxon>
        <taxon>Ecdysozoa</taxon>
        <taxon>Arthropoda</taxon>
        <taxon>Hexapoda</taxon>
        <taxon>Insecta</taxon>
        <taxon>Pterygota</taxon>
        <taxon>Neoptera</taxon>
        <taxon>Endopterygota</taxon>
        <taxon>Hymenoptera</taxon>
        <taxon>Apocrita</taxon>
        <taxon>Aculeata</taxon>
        <taxon>Apoidea</taxon>
        <taxon>Anthophila</taxon>
        <taxon>Apidae</taxon>
        <taxon>Habropoda</taxon>
    </lineage>
</organism>
<evidence type="ECO:0008006" key="4">
    <source>
        <dbReference type="Google" id="ProtNLM"/>
    </source>
</evidence>
<evidence type="ECO:0000313" key="3">
    <source>
        <dbReference type="Proteomes" id="UP000053825"/>
    </source>
</evidence>
<dbReference type="AlphaFoldDB" id="A0A0L7RGQ8"/>
<keyword evidence="1" id="KW-0732">Signal</keyword>
<dbReference type="STRING" id="597456.A0A0L7RGQ8"/>
<name>A0A0L7RGQ8_9HYME</name>
<gene>
    <name evidence="2" type="ORF">WH47_08649</name>
</gene>
<accession>A0A0L7RGQ8</accession>
<reference evidence="2 3" key="1">
    <citation type="submission" date="2015-07" db="EMBL/GenBank/DDBJ databases">
        <title>The genome of Habropoda laboriosa.</title>
        <authorList>
            <person name="Pan H."/>
            <person name="Kapheim K."/>
        </authorList>
    </citation>
    <scope>NUCLEOTIDE SEQUENCE [LARGE SCALE GENOMIC DNA]</scope>
    <source>
        <strain evidence="2">0110345459</strain>
    </source>
</reference>